<dbReference type="Pfam" id="PF00378">
    <property type="entry name" value="ECH_1"/>
    <property type="match status" value="1"/>
</dbReference>
<gene>
    <name evidence="6" type="ORF">BCR35DRAFT_305050</name>
</gene>
<keyword evidence="7" id="KW-1185">Reference proteome</keyword>
<dbReference type="InterPro" id="IPR029045">
    <property type="entry name" value="ClpP/crotonase-like_dom_sf"/>
</dbReference>
<proteinExistence type="inferred from homology"/>
<dbReference type="FunFam" id="1.10.12.10:FF:000004">
    <property type="entry name" value="Delta3,5-delta2,4-dienoyl-CoA isomerase"/>
    <property type="match status" value="1"/>
</dbReference>
<dbReference type="Gene3D" id="1.10.12.10">
    <property type="entry name" value="Lyase 2-enoyl-coa Hydratase, Chain A, domain 2"/>
    <property type="match status" value="1"/>
</dbReference>
<evidence type="ECO:0000256" key="3">
    <source>
        <dbReference type="ARBA" id="ARBA00022832"/>
    </source>
</evidence>
<dbReference type="InterPro" id="IPR045002">
    <property type="entry name" value="Ech1-like"/>
</dbReference>
<dbReference type="AlphaFoldDB" id="A0A1Y2F3M1"/>
<dbReference type="SUPFAM" id="SSF52096">
    <property type="entry name" value="ClpP/crotonase"/>
    <property type="match status" value="1"/>
</dbReference>
<sequence length="276" mass="29668">MSLYPNKLVSATFPSEGVLLLSINRPPLNCLNTELWLAIGEGCTIAGRDPEVRCIVLASEVEKLFTAGLDLNESLHREAVDPGRTALVLRDHIKLLQDAVSAIQLTEKPVIAAVHGMCLGGGIDIIAAADVRYCSDNAVFSIKEVDVGLAADVGSLQRLPKETASASLLYELALTARNFGPEEAMKLGLVSRVVKGGRAGVTEAALETAKIIASKSPIAVLGTKHLLNYSREHTVQEGLEYTRVWNMAMLQSEDLAKSFEAFATKKPAKYSKLAKL</sequence>
<dbReference type="UniPathway" id="UPA00659"/>
<dbReference type="CDD" id="cd06558">
    <property type="entry name" value="crotonase-like"/>
    <property type="match status" value="1"/>
</dbReference>
<dbReference type="GO" id="GO:0051750">
    <property type="term" value="F:delta(3,5)-delta(2,4)-dienoyl-CoA isomerase activity"/>
    <property type="evidence" value="ECO:0007669"/>
    <property type="project" value="TreeGrafter"/>
</dbReference>
<comment type="similarity">
    <text evidence="2">Belongs to the enoyl-CoA hydratase/isomerase family.</text>
</comment>
<dbReference type="EMBL" id="MCGR01000029">
    <property type="protein sequence ID" value="ORY78433.1"/>
    <property type="molecule type" value="Genomic_DNA"/>
</dbReference>
<dbReference type="InterPro" id="IPR001753">
    <property type="entry name" value="Enoyl-CoA_hydra/iso"/>
</dbReference>
<comment type="caution">
    <text evidence="6">The sequence shown here is derived from an EMBL/GenBank/DDBJ whole genome shotgun (WGS) entry which is preliminary data.</text>
</comment>
<dbReference type="PANTHER" id="PTHR43149:SF1">
    <property type="entry name" value="DELTA(3,5)-DELTA(2,4)-DIENOYL-COA ISOMERASE, MITOCHONDRIAL"/>
    <property type="match status" value="1"/>
</dbReference>
<evidence type="ECO:0000313" key="7">
    <source>
        <dbReference type="Proteomes" id="UP000193467"/>
    </source>
</evidence>
<dbReference type="STRING" id="106004.A0A1Y2F3M1"/>
<dbReference type="OrthoDB" id="14970at2759"/>
<keyword evidence="4" id="KW-0443">Lipid metabolism</keyword>
<evidence type="ECO:0000256" key="4">
    <source>
        <dbReference type="ARBA" id="ARBA00023098"/>
    </source>
</evidence>
<protein>
    <submittedName>
        <fullName evidence="6">ClpP/crotonase-like domain-containing protein</fullName>
    </submittedName>
</protein>
<dbReference type="PANTHER" id="PTHR43149">
    <property type="entry name" value="ENOYL-COA HYDRATASE"/>
    <property type="match status" value="1"/>
</dbReference>
<dbReference type="InterPro" id="IPR014748">
    <property type="entry name" value="Enoyl-CoA_hydra_C"/>
</dbReference>
<evidence type="ECO:0000256" key="1">
    <source>
        <dbReference type="ARBA" id="ARBA00005005"/>
    </source>
</evidence>
<dbReference type="InParanoid" id="A0A1Y2F3M1"/>
<dbReference type="Proteomes" id="UP000193467">
    <property type="component" value="Unassembled WGS sequence"/>
</dbReference>
<evidence type="ECO:0000313" key="6">
    <source>
        <dbReference type="EMBL" id="ORY78433.1"/>
    </source>
</evidence>
<organism evidence="6 7">
    <name type="scientific">Leucosporidium creatinivorum</name>
    <dbReference type="NCBI Taxonomy" id="106004"/>
    <lineage>
        <taxon>Eukaryota</taxon>
        <taxon>Fungi</taxon>
        <taxon>Dikarya</taxon>
        <taxon>Basidiomycota</taxon>
        <taxon>Pucciniomycotina</taxon>
        <taxon>Microbotryomycetes</taxon>
        <taxon>Leucosporidiales</taxon>
        <taxon>Leucosporidium</taxon>
    </lineage>
</organism>
<accession>A0A1Y2F3M1</accession>
<evidence type="ECO:0000256" key="5">
    <source>
        <dbReference type="ARBA" id="ARBA00023235"/>
    </source>
</evidence>
<dbReference type="GO" id="GO:0006635">
    <property type="term" value="P:fatty acid beta-oxidation"/>
    <property type="evidence" value="ECO:0007669"/>
    <property type="project" value="UniProtKB-UniPathway"/>
</dbReference>
<keyword evidence="3" id="KW-0276">Fatty acid metabolism</keyword>
<evidence type="ECO:0000256" key="2">
    <source>
        <dbReference type="ARBA" id="ARBA00005254"/>
    </source>
</evidence>
<name>A0A1Y2F3M1_9BASI</name>
<comment type="pathway">
    <text evidence="1">Lipid metabolism; fatty acid beta-oxidation.</text>
</comment>
<keyword evidence="5" id="KW-0413">Isomerase</keyword>
<dbReference type="Gene3D" id="3.90.226.10">
    <property type="entry name" value="2-enoyl-CoA Hydratase, Chain A, domain 1"/>
    <property type="match status" value="1"/>
</dbReference>
<dbReference type="GO" id="GO:0005739">
    <property type="term" value="C:mitochondrion"/>
    <property type="evidence" value="ECO:0007669"/>
    <property type="project" value="TreeGrafter"/>
</dbReference>
<reference evidence="6 7" key="1">
    <citation type="submission" date="2016-07" db="EMBL/GenBank/DDBJ databases">
        <title>Pervasive Adenine N6-methylation of Active Genes in Fungi.</title>
        <authorList>
            <consortium name="DOE Joint Genome Institute"/>
            <person name="Mondo S.J."/>
            <person name="Dannebaum R.O."/>
            <person name="Kuo R.C."/>
            <person name="Labutti K."/>
            <person name="Haridas S."/>
            <person name="Kuo A."/>
            <person name="Salamov A."/>
            <person name="Ahrendt S.R."/>
            <person name="Lipzen A."/>
            <person name="Sullivan W."/>
            <person name="Andreopoulos W.B."/>
            <person name="Clum A."/>
            <person name="Lindquist E."/>
            <person name="Daum C."/>
            <person name="Ramamoorthy G.K."/>
            <person name="Gryganskyi A."/>
            <person name="Culley D."/>
            <person name="Magnuson J.K."/>
            <person name="James T.Y."/>
            <person name="O'Malley M.A."/>
            <person name="Stajich J.E."/>
            <person name="Spatafora J.W."/>
            <person name="Visel A."/>
            <person name="Grigoriev I.V."/>
        </authorList>
    </citation>
    <scope>NUCLEOTIDE SEQUENCE [LARGE SCALE GENOMIC DNA]</scope>
    <source>
        <strain evidence="6 7">62-1032</strain>
    </source>
</reference>